<dbReference type="Gene3D" id="2.160.10.10">
    <property type="entry name" value="Hexapeptide repeat proteins"/>
    <property type="match status" value="1"/>
</dbReference>
<dbReference type="EnsemblMetazoa" id="tetur05g00350.1">
    <property type="protein sequence ID" value="tetur05g00350.1"/>
    <property type="gene ID" value="tetur05g00350"/>
</dbReference>
<dbReference type="Proteomes" id="UP000015104">
    <property type="component" value="Unassembled WGS sequence"/>
</dbReference>
<evidence type="ECO:0000256" key="5">
    <source>
        <dbReference type="ARBA" id="ARBA00023212"/>
    </source>
</evidence>
<evidence type="ECO:0000256" key="4">
    <source>
        <dbReference type="ARBA" id="ARBA00022490"/>
    </source>
</evidence>
<evidence type="ECO:0000256" key="3">
    <source>
        <dbReference type="ARBA" id="ARBA00016573"/>
    </source>
</evidence>
<name>T1K3V2_TETUR</name>
<keyword evidence="4" id="KW-0963">Cytoplasm</keyword>
<dbReference type="InterPro" id="IPR011004">
    <property type="entry name" value="Trimer_LpxA-like_sf"/>
</dbReference>
<evidence type="ECO:0000256" key="6">
    <source>
        <dbReference type="ARBA" id="ARBA00034687"/>
    </source>
</evidence>
<comment type="function">
    <text evidence="6">Part of the dynactin complex that activates the molecular motor dynein for ultra-processive transport along microtubules.</text>
</comment>
<protein>
    <recommendedName>
        <fullName evidence="3">Dynactin subunit 6</fullName>
    </recommendedName>
</protein>
<dbReference type="GO" id="GO:0005869">
    <property type="term" value="C:dynactin complex"/>
    <property type="evidence" value="ECO:0007669"/>
    <property type="project" value="InterPro"/>
</dbReference>
<dbReference type="PANTHER" id="PTHR13072:SF0">
    <property type="entry name" value="DYNACTIN SUBUNIT 6"/>
    <property type="match status" value="1"/>
</dbReference>
<dbReference type="GO" id="GO:0070840">
    <property type="term" value="F:dynein complex binding"/>
    <property type="evidence" value="ECO:0007669"/>
    <property type="project" value="TreeGrafter"/>
</dbReference>
<dbReference type="SUPFAM" id="SSF51161">
    <property type="entry name" value="Trimeric LpxA-like enzymes"/>
    <property type="match status" value="1"/>
</dbReference>
<keyword evidence="5" id="KW-0206">Cytoskeleton</keyword>
<comment type="subcellular location">
    <subcellularLocation>
        <location evidence="1">Cytoplasm</location>
        <location evidence="1">Cytoskeleton</location>
    </subcellularLocation>
</comment>
<comment type="similarity">
    <text evidence="2">Belongs to the dynactin subunits 5/6 family. Dynactin subunit 6 subfamily.</text>
</comment>
<evidence type="ECO:0000256" key="2">
    <source>
        <dbReference type="ARBA" id="ARBA00007719"/>
    </source>
</evidence>
<sequence length="181" mass="20219">MSASVGNFDQTVTIMPNAIVCREQTTIKGDVVIGSRTIIQPTVTIIAEKGPIIIGESNLIEEYVTIINKTDQPMVIGNNNVFEVGSHSESLEIQDNNVLEYKCRIGPKVKLTNGCVIGTMCDFNDDLTLPENTVVYGPDCKMRKQLERPALQTFQLDFLSKIMPNYQRIEKPRKGVKNDEK</sequence>
<dbReference type="EMBL" id="CAEY01001560">
    <property type="status" value="NOT_ANNOTATED_CDS"/>
    <property type="molecule type" value="Genomic_DNA"/>
</dbReference>
<dbReference type="eggNOG" id="KOG4042">
    <property type="taxonomic scope" value="Eukaryota"/>
</dbReference>
<reference evidence="8" key="1">
    <citation type="submission" date="2011-08" db="EMBL/GenBank/DDBJ databases">
        <authorList>
            <person name="Rombauts S."/>
        </authorList>
    </citation>
    <scope>NUCLEOTIDE SEQUENCE</scope>
    <source>
        <strain evidence="8">London</strain>
    </source>
</reference>
<evidence type="ECO:0000313" key="8">
    <source>
        <dbReference type="Proteomes" id="UP000015104"/>
    </source>
</evidence>
<dbReference type="AlphaFoldDB" id="T1K3V2"/>
<proteinExistence type="inferred from homology"/>
<evidence type="ECO:0000313" key="7">
    <source>
        <dbReference type="EnsemblMetazoa" id="tetur05g00350.1"/>
    </source>
</evidence>
<dbReference type="KEGG" id="tut:107360340"/>
<evidence type="ECO:0000256" key="1">
    <source>
        <dbReference type="ARBA" id="ARBA00004245"/>
    </source>
</evidence>
<organism evidence="7 8">
    <name type="scientific">Tetranychus urticae</name>
    <name type="common">Two-spotted spider mite</name>
    <dbReference type="NCBI Taxonomy" id="32264"/>
    <lineage>
        <taxon>Eukaryota</taxon>
        <taxon>Metazoa</taxon>
        <taxon>Ecdysozoa</taxon>
        <taxon>Arthropoda</taxon>
        <taxon>Chelicerata</taxon>
        <taxon>Arachnida</taxon>
        <taxon>Acari</taxon>
        <taxon>Acariformes</taxon>
        <taxon>Trombidiformes</taxon>
        <taxon>Prostigmata</taxon>
        <taxon>Eleutherengona</taxon>
        <taxon>Raphignathae</taxon>
        <taxon>Tetranychoidea</taxon>
        <taxon>Tetranychidae</taxon>
        <taxon>Tetranychus</taxon>
    </lineage>
</organism>
<dbReference type="STRING" id="32264.T1K3V2"/>
<gene>
    <name evidence="7" type="primary">107360340</name>
</gene>
<keyword evidence="8" id="KW-1185">Reference proteome</keyword>
<dbReference type="PANTHER" id="PTHR13072">
    <property type="entry name" value="DYNACTIN 6"/>
    <property type="match status" value="1"/>
</dbReference>
<dbReference type="HOGENOM" id="CLU_085418_1_0_1"/>
<dbReference type="InterPro" id="IPR027777">
    <property type="entry name" value="DCTN6"/>
</dbReference>
<dbReference type="CDD" id="cd04646">
    <property type="entry name" value="LbH_Dynactin_6"/>
    <property type="match status" value="1"/>
</dbReference>
<dbReference type="OMA" id="ITMQAET"/>
<dbReference type="OrthoDB" id="2355at2759"/>
<accession>T1K3V2</accession>
<reference evidence="7" key="2">
    <citation type="submission" date="2015-06" db="UniProtKB">
        <authorList>
            <consortium name="EnsemblMetazoa"/>
        </authorList>
    </citation>
    <scope>IDENTIFICATION</scope>
</reference>
<dbReference type="GO" id="GO:0007052">
    <property type="term" value="P:mitotic spindle organization"/>
    <property type="evidence" value="ECO:0007669"/>
    <property type="project" value="TreeGrafter"/>
</dbReference>